<dbReference type="InterPro" id="IPR036822">
    <property type="entry name" value="CutC-like_dom_sf"/>
</dbReference>
<dbReference type="AlphaFoldDB" id="A0A256FFL8"/>
<dbReference type="SUPFAM" id="SSF110395">
    <property type="entry name" value="CutC-like"/>
    <property type="match status" value="1"/>
</dbReference>
<gene>
    <name evidence="2" type="primary">cutC</name>
    <name evidence="3" type="ORF">CEV31_3332</name>
</gene>
<comment type="subcellular location">
    <subcellularLocation>
        <location evidence="2">Cytoplasm</location>
    </subcellularLocation>
</comment>
<dbReference type="OrthoDB" id="9815677at2"/>
<organism evidence="3 4">
    <name type="scientific">Brucella thiophenivorans</name>
    <dbReference type="NCBI Taxonomy" id="571255"/>
    <lineage>
        <taxon>Bacteria</taxon>
        <taxon>Pseudomonadati</taxon>
        <taxon>Pseudomonadota</taxon>
        <taxon>Alphaproteobacteria</taxon>
        <taxon>Hyphomicrobiales</taxon>
        <taxon>Brucellaceae</taxon>
        <taxon>Brucella/Ochrobactrum group</taxon>
        <taxon>Brucella</taxon>
    </lineage>
</organism>
<dbReference type="RefSeq" id="WP_094508680.1">
    <property type="nucleotide sequence ID" value="NZ_JBHEEK010000007.1"/>
</dbReference>
<evidence type="ECO:0000256" key="1">
    <source>
        <dbReference type="ARBA" id="ARBA00007768"/>
    </source>
</evidence>
<evidence type="ECO:0000256" key="2">
    <source>
        <dbReference type="HAMAP-Rule" id="MF_00795"/>
    </source>
</evidence>
<dbReference type="PANTHER" id="PTHR12598:SF0">
    <property type="entry name" value="COPPER HOMEOSTASIS PROTEIN CUTC HOMOLOG"/>
    <property type="match status" value="1"/>
</dbReference>
<reference evidence="3 4" key="1">
    <citation type="submission" date="2017-07" db="EMBL/GenBank/DDBJ databases">
        <title>Phylogenetic study on the rhizospheric bacterium Ochrobactrum sp. A44.</title>
        <authorList>
            <person name="Krzyzanowska D.M."/>
            <person name="Ossowicki A."/>
            <person name="Rajewska M."/>
            <person name="Maciag T."/>
            <person name="Kaczynski Z."/>
            <person name="Czerwicka M."/>
            <person name="Jafra S."/>
        </authorList>
    </citation>
    <scope>NUCLEOTIDE SEQUENCE [LARGE SCALE GENOMIC DNA]</scope>
    <source>
        <strain evidence="3 4">DSM 7216</strain>
    </source>
</reference>
<keyword evidence="4" id="KW-1185">Reference proteome</keyword>
<dbReference type="GO" id="GO:0005737">
    <property type="term" value="C:cytoplasm"/>
    <property type="evidence" value="ECO:0007669"/>
    <property type="project" value="UniProtKB-SubCell"/>
</dbReference>
<dbReference type="Proteomes" id="UP000215590">
    <property type="component" value="Unassembled WGS sequence"/>
</dbReference>
<evidence type="ECO:0000313" key="4">
    <source>
        <dbReference type="Proteomes" id="UP000215590"/>
    </source>
</evidence>
<comment type="caution">
    <text evidence="3">The sequence shown here is derived from an EMBL/GenBank/DDBJ whole genome shotgun (WGS) entry which is preliminary data.</text>
</comment>
<dbReference type="PANTHER" id="PTHR12598">
    <property type="entry name" value="COPPER HOMEOSTASIS PROTEIN CUTC"/>
    <property type="match status" value="1"/>
</dbReference>
<dbReference type="EMBL" id="NNRJ01000052">
    <property type="protein sequence ID" value="OYR13456.1"/>
    <property type="molecule type" value="Genomic_DNA"/>
</dbReference>
<dbReference type="Pfam" id="PF03932">
    <property type="entry name" value="CutC"/>
    <property type="match status" value="1"/>
</dbReference>
<sequence length="249" mass="25685">MSRILLEVCVDDAEGLDAAIKGGADRIELCAALAIGGLTPSIGLMQLSAKAPILIMVMIRPRAGSFVWTEDELQIMEAEIAATRALGLAGVVIGANLPDGKLDKPALQRLVKAAQGLEIALHRSIDLTPDAAEGVQIAIELGIDRILSSGGALKAVSGLERLAEMQIASKNKITIMPGSGVNMGTLAEIAAALPDLTEIHASCSAPIDADEILLNFGFAVPGATRTTAAKVAELRTALNAIADGRQPPS</sequence>
<accession>A0A256FFL8</accession>
<proteinExistence type="inferred from homology"/>
<dbReference type="Gene3D" id="3.20.20.380">
    <property type="entry name" value="Copper homeostasis (CutC) domain"/>
    <property type="match status" value="1"/>
</dbReference>
<comment type="caution">
    <text evidence="2">Once thought to be involved in copper homeostasis, experiments in E.coli have shown this is not the case.</text>
</comment>
<keyword evidence="2" id="KW-0963">Cytoplasm</keyword>
<protein>
    <recommendedName>
        <fullName evidence="2">PF03932 family protein CutC</fullName>
    </recommendedName>
</protein>
<dbReference type="InterPro" id="IPR005627">
    <property type="entry name" value="CutC-like"/>
</dbReference>
<dbReference type="HAMAP" id="MF_00795">
    <property type="entry name" value="CutC"/>
    <property type="match status" value="1"/>
</dbReference>
<comment type="similarity">
    <text evidence="1 2">Belongs to the CutC family.</text>
</comment>
<dbReference type="GO" id="GO:0005507">
    <property type="term" value="F:copper ion binding"/>
    <property type="evidence" value="ECO:0007669"/>
    <property type="project" value="TreeGrafter"/>
</dbReference>
<evidence type="ECO:0000313" key="3">
    <source>
        <dbReference type="EMBL" id="OYR13456.1"/>
    </source>
</evidence>
<name>A0A256FFL8_9HYPH</name>